<keyword evidence="4" id="KW-1185">Reference proteome</keyword>
<feature type="region of interest" description="Disordered" evidence="1">
    <location>
        <begin position="59"/>
        <end position="90"/>
    </location>
</feature>
<feature type="chain" id="PRO_5047358019" evidence="2">
    <location>
        <begin position="17"/>
        <end position="90"/>
    </location>
</feature>
<dbReference type="EMBL" id="BAAAZX010000006">
    <property type="protein sequence ID" value="GAA3991482.1"/>
    <property type="molecule type" value="Genomic_DNA"/>
</dbReference>
<comment type="caution">
    <text evidence="3">The sequence shown here is derived from an EMBL/GenBank/DDBJ whole genome shotgun (WGS) entry which is preliminary data.</text>
</comment>
<evidence type="ECO:0000313" key="4">
    <source>
        <dbReference type="Proteomes" id="UP001500456"/>
    </source>
</evidence>
<sequence length="90" mass="9547">MAAWAGAAVRAMPVVAAASATAVRAFFGEAMRRTMRVTDTENLFFGDWDVVACRDPVVGGGGGMPRRRGPEGTSAPCDVIQRNRIGPRPQ</sequence>
<reference evidence="4" key="1">
    <citation type="journal article" date="2019" name="Int. J. Syst. Evol. Microbiol.">
        <title>The Global Catalogue of Microorganisms (GCM) 10K type strain sequencing project: providing services to taxonomists for standard genome sequencing and annotation.</title>
        <authorList>
            <consortium name="The Broad Institute Genomics Platform"/>
            <consortium name="The Broad Institute Genome Sequencing Center for Infectious Disease"/>
            <person name="Wu L."/>
            <person name="Ma J."/>
        </authorList>
    </citation>
    <scope>NUCLEOTIDE SEQUENCE [LARGE SCALE GENOMIC DNA]</scope>
    <source>
        <strain evidence="4">JCM 16924</strain>
    </source>
</reference>
<evidence type="ECO:0000256" key="2">
    <source>
        <dbReference type="SAM" id="SignalP"/>
    </source>
</evidence>
<keyword evidence="2" id="KW-0732">Signal</keyword>
<gene>
    <name evidence="3" type="ORF">GCM10022232_27630</name>
</gene>
<protein>
    <submittedName>
        <fullName evidence="3">Uncharacterized protein</fullName>
    </submittedName>
</protein>
<proteinExistence type="predicted"/>
<feature type="signal peptide" evidence="2">
    <location>
        <begin position="1"/>
        <end position="16"/>
    </location>
</feature>
<organism evidence="3 4">
    <name type="scientific">Streptomyces plumbiresistens</name>
    <dbReference type="NCBI Taxonomy" id="511811"/>
    <lineage>
        <taxon>Bacteria</taxon>
        <taxon>Bacillati</taxon>
        <taxon>Actinomycetota</taxon>
        <taxon>Actinomycetes</taxon>
        <taxon>Kitasatosporales</taxon>
        <taxon>Streptomycetaceae</taxon>
        <taxon>Streptomyces</taxon>
    </lineage>
</organism>
<accession>A0ABP7R263</accession>
<evidence type="ECO:0000256" key="1">
    <source>
        <dbReference type="SAM" id="MobiDB-lite"/>
    </source>
</evidence>
<evidence type="ECO:0000313" key="3">
    <source>
        <dbReference type="EMBL" id="GAA3991482.1"/>
    </source>
</evidence>
<name>A0ABP7R263_9ACTN</name>
<dbReference type="Proteomes" id="UP001500456">
    <property type="component" value="Unassembled WGS sequence"/>
</dbReference>